<dbReference type="PANTHER" id="PTHR30600">
    <property type="entry name" value="CYTOCHROME C PEROXIDASE-RELATED"/>
    <property type="match status" value="1"/>
</dbReference>
<evidence type="ECO:0000313" key="7">
    <source>
        <dbReference type="EMBL" id="TDY64299.1"/>
    </source>
</evidence>
<feature type="domain" description="Di-haem cytochrome c peroxidase" evidence="6">
    <location>
        <begin position="55"/>
        <end position="237"/>
    </location>
</feature>
<organism evidence="7 8">
    <name type="scientific">Algibacter lectus</name>
    <dbReference type="NCBI Taxonomy" id="221126"/>
    <lineage>
        <taxon>Bacteria</taxon>
        <taxon>Pseudomonadati</taxon>
        <taxon>Bacteroidota</taxon>
        <taxon>Flavobacteriia</taxon>
        <taxon>Flavobacteriales</taxon>
        <taxon>Flavobacteriaceae</taxon>
        <taxon>Algibacter</taxon>
    </lineage>
</organism>
<keyword evidence="2" id="KW-0732">Signal</keyword>
<dbReference type="Proteomes" id="UP000294824">
    <property type="component" value="Unassembled WGS sequence"/>
</dbReference>
<evidence type="ECO:0000259" key="6">
    <source>
        <dbReference type="Pfam" id="PF03150"/>
    </source>
</evidence>
<evidence type="ECO:0000256" key="3">
    <source>
        <dbReference type="ARBA" id="ARBA00023002"/>
    </source>
</evidence>
<dbReference type="InterPro" id="IPR004852">
    <property type="entry name" value="Di-haem_cyt_c_peroxidsae"/>
</dbReference>
<keyword evidence="8" id="KW-1185">Reference proteome</keyword>
<gene>
    <name evidence="7" type="ORF">DFQ06_1207</name>
</gene>
<evidence type="ECO:0000256" key="1">
    <source>
        <dbReference type="ARBA" id="ARBA00004196"/>
    </source>
</evidence>
<dbReference type="SUPFAM" id="SSF46626">
    <property type="entry name" value="Cytochrome c"/>
    <property type="match status" value="2"/>
</dbReference>
<comment type="caution">
    <text evidence="7">The sequence shown here is derived from an EMBL/GenBank/DDBJ whole genome shotgun (WGS) entry which is preliminary data.</text>
</comment>
<comment type="subcellular location">
    <subcellularLocation>
        <location evidence="1">Cell envelope</location>
    </subcellularLocation>
</comment>
<dbReference type="InterPro" id="IPR036909">
    <property type="entry name" value="Cyt_c-like_dom_sf"/>
</dbReference>
<dbReference type="GO" id="GO:0030313">
    <property type="term" value="C:cell envelope"/>
    <property type="evidence" value="ECO:0007669"/>
    <property type="project" value="UniProtKB-SubCell"/>
</dbReference>
<dbReference type="AlphaFoldDB" id="A0A4R8MEK3"/>
<feature type="binding site" description="covalent" evidence="4">
    <location>
        <position position="80"/>
    </location>
    <ligand>
        <name>heme c</name>
        <dbReference type="ChEBI" id="CHEBI:61717"/>
        <label>1</label>
    </ligand>
</feature>
<keyword evidence="4" id="KW-0349">Heme</keyword>
<evidence type="ECO:0000256" key="5">
    <source>
        <dbReference type="PIRSR" id="PIRSR000294-2"/>
    </source>
</evidence>
<feature type="binding site" description="axial binding residue" evidence="5">
    <location>
        <position position="260"/>
    </location>
    <ligand>
        <name>heme c</name>
        <dbReference type="ChEBI" id="CHEBI:61717"/>
        <label>2</label>
    </ligand>
    <ligandPart>
        <name>Fe</name>
        <dbReference type="ChEBI" id="CHEBI:18248"/>
    </ligandPart>
</feature>
<dbReference type="RefSeq" id="WP_133966612.1">
    <property type="nucleotide sequence ID" value="NZ_SORL01000007.1"/>
</dbReference>
<dbReference type="Gene3D" id="1.10.760.10">
    <property type="entry name" value="Cytochrome c-like domain"/>
    <property type="match status" value="2"/>
</dbReference>
<sequence>MKRHINIYLIFLIVFSGCYNSTKKNIKELIEPDNDGYIPLPENVAEPRDNISNPDKVKLGKLLFYDPILSGNKDVSCATCHHPEFGFAEPLDLSIGANGKGLGFTRKFNEPNHIPFVKRNAHTILNTAFNGIDIQGVYHSNESPMFWDNRAEGLEAQALLPIETLEEMRGDKISEHDILNVIIARLKEIPEYVTLFEKAFKRDNAIDKVNLGKAIAAFERTLITPNSRFDKYVQGDENALSMAEKDGFELFKATKCNLCHNGPMFSDYKTHILGVVDNEKLPFSDGGVDSTYAFRTPSLRNLRYTAPYMHNGKLKDLQAVLEFYEDISNGPSKNNHVPTKHIDSLAKQVNIKVMDMSLIISFLNSLNSEDFDKDIPEQVPSGLPVGGDI</sequence>
<comment type="cofactor">
    <cofactor evidence="4">
        <name>heme</name>
        <dbReference type="ChEBI" id="CHEBI:30413"/>
    </cofactor>
    <text evidence="4">Binds 2 heme groups.</text>
</comment>
<dbReference type="Pfam" id="PF03150">
    <property type="entry name" value="CCP_MauG"/>
    <property type="match status" value="1"/>
</dbReference>
<feature type="binding site" description="covalent" evidence="4">
    <location>
        <position position="77"/>
    </location>
    <ligand>
        <name>heme c</name>
        <dbReference type="ChEBI" id="CHEBI:61717"/>
        <label>1</label>
    </ligand>
</feature>
<dbReference type="PANTHER" id="PTHR30600:SF10">
    <property type="entry name" value="BLL6722 PROTEIN"/>
    <property type="match status" value="1"/>
</dbReference>
<feature type="binding site" description="covalent" evidence="4">
    <location>
        <position position="259"/>
    </location>
    <ligand>
        <name>heme c</name>
        <dbReference type="ChEBI" id="CHEBI:61717"/>
        <label>2</label>
    </ligand>
</feature>
<dbReference type="InterPro" id="IPR051395">
    <property type="entry name" value="Cytochrome_c_Peroxidase/MauG"/>
</dbReference>
<keyword evidence="5" id="KW-0408">Iron</keyword>
<proteinExistence type="predicted"/>
<dbReference type="InterPro" id="IPR026259">
    <property type="entry name" value="MauG/Cytc_peroxidase"/>
</dbReference>
<reference evidence="7 8" key="1">
    <citation type="submission" date="2019-03" db="EMBL/GenBank/DDBJ databases">
        <title>Genomic Encyclopedia of Type Strains, Phase III (KMG-III): the genomes of soil and plant-associated and newly described type strains.</title>
        <authorList>
            <person name="Whitman W."/>
        </authorList>
    </citation>
    <scope>NUCLEOTIDE SEQUENCE [LARGE SCALE GENOMIC DNA]</scope>
    <source>
        <strain evidence="7 8">CECT 8301</strain>
    </source>
</reference>
<name>A0A4R8MEK3_9FLAO</name>
<comment type="PTM">
    <text evidence="4">Binds 2 heme groups per subunit.</text>
</comment>
<dbReference type="GO" id="GO:0004130">
    <property type="term" value="F:cytochrome-c peroxidase activity"/>
    <property type="evidence" value="ECO:0007669"/>
    <property type="project" value="TreeGrafter"/>
</dbReference>
<dbReference type="GO" id="GO:0020037">
    <property type="term" value="F:heme binding"/>
    <property type="evidence" value="ECO:0007669"/>
    <property type="project" value="InterPro"/>
</dbReference>
<keyword evidence="3" id="KW-0560">Oxidoreductase</keyword>
<dbReference type="GO" id="GO:0009055">
    <property type="term" value="F:electron transfer activity"/>
    <property type="evidence" value="ECO:0007669"/>
    <property type="project" value="InterPro"/>
</dbReference>
<evidence type="ECO:0000256" key="4">
    <source>
        <dbReference type="PIRSR" id="PIRSR000294-1"/>
    </source>
</evidence>
<feature type="binding site" description="axial binding residue" evidence="5">
    <location>
        <position position="81"/>
    </location>
    <ligand>
        <name>heme c</name>
        <dbReference type="ChEBI" id="CHEBI:61717"/>
        <label>1</label>
    </ligand>
    <ligandPart>
        <name>Fe</name>
        <dbReference type="ChEBI" id="CHEBI:18248"/>
    </ligandPart>
</feature>
<evidence type="ECO:0000313" key="8">
    <source>
        <dbReference type="Proteomes" id="UP000294824"/>
    </source>
</evidence>
<keyword evidence="7" id="KW-0575">Peroxidase</keyword>
<dbReference type="PROSITE" id="PS51257">
    <property type="entry name" value="PROKAR_LIPOPROTEIN"/>
    <property type="match status" value="1"/>
</dbReference>
<dbReference type="GO" id="GO:0046872">
    <property type="term" value="F:metal ion binding"/>
    <property type="evidence" value="ECO:0007669"/>
    <property type="project" value="UniProtKB-KW"/>
</dbReference>
<feature type="binding site" description="covalent" evidence="4">
    <location>
        <position position="256"/>
    </location>
    <ligand>
        <name>heme c</name>
        <dbReference type="ChEBI" id="CHEBI:61717"/>
        <label>2</label>
    </ligand>
</feature>
<dbReference type="EMBL" id="SORL01000007">
    <property type="protein sequence ID" value="TDY64299.1"/>
    <property type="molecule type" value="Genomic_DNA"/>
</dbReference>
<accession>A0A4R8MEK3</accession>
<dbReference type="PIRSF" id="PIRSF000294">
    <property type="entry name" value="Cytochrome-c_peroxidase"/>
    <property type="match status" value="1"/>
</dbReference>
<keyword evidence="5" id="KW-0479">Metal-binding</keyword>
<protein>
    <submittedName>
        <fullName evidence="7">Cytochrome c peroxidase</fullName>
    </submittedName>
</protein>
<evidence type="ECO:0000256" key="2">
    <source>
        <dbReference type="ARBA" id="ARBA00022729"/>
    </source>
</evidence>